<gene>
    <name evidence="1" type="ORF">A2161_04010</name>
</gene>
<accession>A0A1F7RUL3</accession>
<dbReference type="Proteomes" id="UP000179266">
    <property type="component" value="Unassembled WGS sequence"/>
</dbReference>
<name>A0A1F7RUL3_9BACT</name>
<evidence type="ECO:0000313" key="1">
    <source>
        <dbReference type="EMBL" id="OGL45111.1"/>
    </source>
</evidence>
<dbReference type="AlphaFoldDB" id="A0A1F7RUL3"/>
<protein>
    <submittedName>
        <fullName evidence="1">Uncharacterized protein</fullName>
    </submittedName>
</protein>
<comment type="caution">
    <text evidence="1">The sequence shown here is derived from an EMBL/GenBank/DDBJ whole genome shotgun (WGS) entry which is preliminary data.</text>
</comment>
<evidence type="ECO:0000313" key="2">
    <source>
        <dbReference type="Proteomes" id="UP000179266"/>
    </source>
</evidence>
<reference evidence="1 2" key="1">
    <citation type="journal article" date="2016" name="Nat. Commun.">
        <title>Thousands of microbial genomes shed light on interconnected biogeochemical processes in an aquifer system.</title>
        <authorList>
            <person name="Anantharaman K."/>
            <person name="Brown C.T."/>
            <person name="Hug L.A."/>
            <person name="Sharon I."/>
            <person name="Castelle C.J."/>
            <person name="Probst A.J."/>
            <person name="Thomas B.C."/>
            <person name="Singh A."/>
            <person name="Wilkins M.J."/>
            <person name="Karaoz U."/>
            <person name="Brodie E.L."/>
            <person name="Williams K.H."/>
            <person name="Hubbard S.S."/>
            <person name="Banfield J.F."/>
        </authorList>
    </citation>
    <scope>NUCLEOTIDE SEQUENCE [LARGE SCALE GENOMIC DNA]</scope>
</reference>
<sequence>MTSINAMKFDEYSGIMICDEQRSWNDDSLKMLTAEKIKFVIDENIQKDQGIVACYGNTGTSSIGDELKFKIKKRVSEEYKAEIEKLGHKPSQFKSIEEIAYLAYDEIIKMKRTHIDETLIGRYGFNSNDFCRGFYTKNGEKYEINDTDIIGKVEEMMTWKKRGEESKPIFLNAGIIAGFAPREGFQIYHMSLIEFFCEPVETIFLADGSGRDTCNIIMAEYTSSKTSEERLKDIDRLEGLYTLLVGLNTAAWHNLGVGGYNKIMYFNGKEKDYTARYKEIADHRAKLASEIVAASEFGLIKKDDASSLLDGLIYNDIHYETTDDLFMSKTNDVKKLKRLLRGYKVSN</sequence>
<organism evidence="1 2">
    <name type="scientific">Candidatus Schekmanbacteria bacterium RBG_13_48_7</name>
    <dbReference type="NCBI Taxonomy" id="1817878"/>
    <lineage>
        <taxon>Bacteria</taxon>
        <taxon>Candidatus Schekmaniibacteriota</taxon>
    </lineage>
</organism>
<dbReference type="EMBL" id="MGDD01000195">
    <property type="protein sequence ID" value="OGL45111.1"/>
    <property type="molecule type" value="Genomic_DNA"/>
</dbReference>
<proteinExistence type="predicted"/>